<dbReference type="EMBL" id="DAAXAL010000015">
    <property type="protein sequence ID" value="HAG0155045.1"/>
    <property type="molecule type" value="Genomic_DNA"/>
</dbReference>
<evidence type="ECO:0000313" key="26">
    <source>
        <dbReference type="EMBL" id="HAG3579879.1"/>
    </source>
</evidence>
<dbReference type="EMBL" id="DAAWJY010000015">
    <property type="protein sequence ID" value="HAF8196626.1"/>
    <property type="molecule type" value="Genomic_DNA"/>
</dbReference>
<evidence type="ECO:0000313" key="9">
    <source>
        <dbReference type="EMBL" id="HAG0064224.1"/>
    </source>
</evidence>
<evidence type="ECO:0000313" key="32">
    <source>
        <dbReference type="EMBL" id="HAG5172723.1"/>
    </source>
</evidence>
<accession>A0A756VLZ1</accession>
<dbReference type="EMBL" id="DAAXTO010000015">
    <property type="protein sequence ID" value="HAG2507363.1"/>
    <property type="molecule type" value="Genomic_DNA"/>
</dbReference>
<protein>
    <submittedName>
        <fullName evidence="13">Uncharacterized protein</fullName>
    </submittedName>
</protein>
<evidence type="ECO:0000313" key="29">
    <source>
        <dbReference type="EMBL" id="HAG5000111.1"/>
    </source>
</evidence>
<dbReference type="EMBL" id="DAAXBG010000014">
    <property type="protein sequence ID" value="HAG0258405.1"/>
    <property type="molecule type" value="Genomic_DNA"/>
</dbReference>
<comment type="caution">
    <text evidence="13">The sequence shown here is derived from an EMBL/GenBank/DDBJ whole genome shotgun (WGS) entry which is preliminary data.</text>
</comment>
<reference evidence="13" key="1">
    <citation type="journal article" date="2018" name="Genome Biol.">
        <title>SKESA: strategic k-mer extension for scrupulous assemblies.</title>
        <authorList>
            <person name="Souvorov A."/>
            <person name="Agarwala R."/>
            <person name="Lipman D.J."/>
        </authorList>
    </citation>
    <scope>NUCLEOTIDE SEQUENCE</scope>
    <source>
        <strain evidence="1">19010M52989</strain>
        <strain evidence="18">MA.CS_NJ08.122</strain>
        <strain evidence="25">MA.DB_12</strain>
        <strain evidence="26">MA.DB_13</strain>
        <strain evidence="32">MA.DB_14</strain>
        <strain evidence="3">MA.DB_25</strain>
        <strain evidence="28">MA.DB_31</strain>
        <strain evidence="24">MA.DB_33</strain>
        <strain evidence="31">MA.DB_38</strain>
        <strain evidence="29">MA.DB_40</strain>
        <strain evidence="2">MA.DB_42</strain>
        <strain evidence="27">MA.DB_43</strain>
        <strain evidence="19">MA.DBS_20041390</strain>
        <strain evidence="4">MA.DBS_20080754</strain>
        <strain evidence="13">MA.DBS_20080909</strain>
        <strain evidence="7">MA.DBS_20091569</strain>
        <strain evidence="12">MA.MC_05-0529</strain>
        <strain evidence="16">MA.SF_R0267/09</strain>
        <strain evidence="17">MA.SF_R0275/09</strain>
        <strain evidence="20">MA.SF_R0310/09</strain>
        <strain evidence="8">MA.SF_R0311/09</strain>
        <strain evidence="30">MA.SF_R0312/09</strain>
        <strain evidence="9">MA.SF_R0313/09</strain>
        <strain evidence="15">MA.SF_R0321/09</strain>
        <strain evidence="21">MA.SF_R0347/09</strain>
        <strain evidence="11">MA.SF_R0361/09</strain>
        <strain evidence="6">MA.SF_R0370/09</strain>
        <strain evidence="14">MA.SF_R0414/09</strain>
        <strain evidence="5">MA.SF_R0417/09</strain>
        <strain evidence="23">MA.SF_R0453/09</strain>
        <strain evidence="10">MA.ZJ-923</strain>
        <strain evidence="22">MA.ZJ-959</strain>
    </source>
</reference>
<dbReference type="EMBL" id="DAATUJ010000169">
    <property type="protein sequence ID" value="HAF0156648.1"/>
    <property type="molecule type" value="Genomic_DNA"/>
</dbReference>
<evidence type="ECO:0000313" key="17">
    <source>
        <dbReference type="EMBL" id="HAG0772224.1"/>
    </source>
</evidence>
<dbReference type="EMBL" id="DAAYCE010000014">
    <property type="protein sequence ID" value="HAG3579879.1"/>
    <property type="molecule type" value="Genomic_DNA"/>
</dbReference>
<dbReference type="EMBL" id="DAAWKA010000014">
    <property type="protein sequence ID" value="HAF8205809.1"/>
    <property type="molecule type" value="Genomic_DNA"/>
</dbReference>
<evidence type="ECO:0000313" key="8">
    <source>
        <dbReference type="EMBL" id="HAG0031504.1"/>
    </source>
</evidence>
<evidence type="ECO:0000313" key="14">
    <source>
        <dbReference type="EMBL" id="HAG0324442.1"/>
    </source>
</evidence>
<evidence type="ECO:0000313" key="7">
    <source>
        <dbReference type="EMBL" id="HAF8898936.1"/>
    </source>
</evidence>
<dbReference type="EMBL" id="DAAWPS010000013">
    <property type="protein sequence ID" value="HAF8898936.1"/>
    <property type="molecule type" value="Genomic_DNA"/>
</dbReference>
<dbReference type="EMBL" id="DAAXSZ010000014">
    <property type="protein sequence ID" value="HAG2441614.1"/>
    <property type="molecule type" value="Genomic_DNA"/>
</dbReference>
<evidence type="ECO:0000313" key="31">
    <source>
        <dbReference type="EMBL" id="HAG5069229.1"/>
    </source>
</evidence>
<dbReference type="RefSeq" id="WP_000861771.1">
    <property type="nucleotide sequence ID" value="NZ_CAIZBF010000062.1"/>
</dbReference>
<evidence type="ECO:0000313" key="22">
    <source>
        <dbReference type="EMBL" id="HAG2781980.1"/>
    </source>
</evidence>
<evidence type="ECO:0000313" key="15">
    <source>
        <dbReference type="EMBL" id="HAG0376532.1"/>
    </source>
</evidence>
<evidence type="ECO:0000313" key="16">
    <source>
        <dbReference type="EMBL" id="HAG0728846.1"/>
    </source>
</evidence>
<evidence type="ECO:0000313" key="27">
    <source>
        <dbReference type="EMBL" id="HAG4598902.1"/>
    </source>
</evidence>
<evidence type="ECO:0000313" key="25">
    <source>
        <dbReference type="EMBL" id="HAG3477171.1"/>
    </source>
</evidence>
<evidence type="ECO:0000313" key="20">
    <source>
        <dbReference type="EMBL" id="HAG2507363.1"/>
    </source>
</evidence>
<evidence type="ECO:0000313" key="11">
    <source>
        <dbReference type="EMBL" id="HAG0155045.1"/>
    </source>
</evidence>
<evidence type="ECO:0000313" key="18">
    <source>
        <dbReference type="EMBL" id="HAG2441614.1"/>
    </source>
</evidence>
<dbReference type="EMBL" id="DAAYAO010000015">
    <property type="protein sequence ID" value="HAG3368949.1"/>
    <property type="molecule type" value="Genomic_DNA"/>
</dbReference>
<evidence type="ECO:0000313" key="23">
    <source>
        <dbReference type="EMBL" id="HAG2952985.1"/>
    </source>
</evidence>
<dbReference type="AlphaFoldDB" id="A0A756VLZ1"/>
<evidence type="ECO:0000313" key="30">
    <source>
        <dbReference type="EMBL" id="HAG5027957.1"/>
    </source>
</evidence>
<dbReference type="EMBL" id="DAAXBV010000013">
    <property type="protein sequence ID" value="HAG0324442.1"/>
    <property type="molecule type" value="Genomic_DNA"/>
</dbReference>
<evidence type="ECO:0000313" key="24">
    <source>
        <dbReference type="EMBL" id="HAG3368949.1"/>
    </source>
</evidence>
<reference evidence="13" key="2">
    <citation type="submission" date="2020-02" db="EMBL/GenBank/DDBJ databases">
        <authorList>
            <consortium name="NCBI Pathogen Detection Project"/>
        </authorList>
    </citation>
    <scope>NUCLEOTIDE SEQUENCE</scope>
    <source>
        <strain evidence="1">19010M52989</strain>
        <strain evidence="18">MA.CS_NJ08.122</strain>
        <strain evidence="25">MA.DB_12</strain>
        <strain evidence="26">MA.DB_13</strain>
        <strain evidence="32">MA.DB_14</strain>
        <strain evidence="3">MA.DB_25</strain>
        <strain evidence="28">MA.DB_31</strain>
        <strain evidence="24">MA.DB_33</strain>
        <strain evidence="31">MA.DB_38</strain>
        <strain evidence="29">MA.DB_40</strain>
        <strain evidence="2">MA.DB_42</strain>
        <strain evidence="27">MA.DB_43</strain>
        <strain evidence="19">MA.DBS_20041390</strain>
        <strain evidence="4">MA.DBS_20080754</strain>
        <strain evidence="13">MA.DBS_20080909</strain>
        <strain evidence="7">MA.DBS_20091569</strain>
        <strain evidence="12">MA.MC_05-0529</strain>
        <strain evidence="16">MA.SF_R0267/09</strain>
        <strain evidence="17">MA.SF_R0275/09</strain>
        <strain evidence="20">MA.SF_R0310/09</strain>
        <strain evidence="8">MA.SF_R0311/09</strain>
        <strain evidence="30">MA.SF_R0312/09</strain>
        <strain evidence="9">MA.SF_R0313/09</strain>
        <strain evidence="15">MA.SF_R0321/09</strain>
        <strain evidence="21">MA.SF_R0347/09</strain>
        <strain evidence="11">MA.SF_R0361/09</strain>
        <strain evidence="6">MA.SF_R0370/09</strain>
        <strain evidence="14">MA.SF_R0414/09</strain>
        <strain evidence="5">MA.SF_R0417/09</strain>
        <strain evidence="23">MA.SF_R0453/09</strain>
        <strain evidence="10">MA.ZJ-923</strain>
        <strain evidence="22">MA.ZJ-959</strain>
    </source>
</reference>
<dbReference type="EMBL" id="DAAWZQ010000014">
    <property type="protein sequence ID" value="HAG0031504.1"/>
    <property type="molecule type" value="Genomic_DNA"/>
</dbReference>
<evidence type="ECO:0000313" key="19">
    <source>
        <dbReference type="EMBL" id="HAG2502972.1"/>
    </source>
</evidence>
<evidence type="ECO:0000313" key="10">
    <source>
        <dbReference type="EMBL" id="HAG0116880.1"/>
    </source>
</evidence>
<dbReference type="EMBL" id="DAAYBK010000016">
    <property type="protein sequence ID" value="HAG3477171.1"/>
    <property type="molecule type" value="Genomic_DNA"/>
</dbReference>
<evidence type="ECO:0000313" key="28">
    <source>
        <dbReference type="EMBL" id="HAG4621439.1"/>
    </source>
</evidence>
<dbReference type="EMBL" id="DAAWZV010000012">
    <property type="protein sequence ID" value="HAG0064224.1"/>
    <property type="molecule type" value="Genomic_DNA"/>
</dbReference>
<evidence type="ECO:0000313" key="3">
    <source>
        <dbReference type="EMBL" id="HAF8205809.1"/>
    </source>
</evidence>
<evidence type="ECO:0000313" key="6">
    <source>
        <dbReference type="EMBL" id="HAF8861241.1"/>
    </source>
</evidence>
<organism evidence="13">
    <name type="scientific">Salmonella enterica</name>
    <name type="common">Salmonella choleraesuis</name>
    <dbReference type="NCBI Taxonomy" id="28901"/>
    <lineage>
        <taxon>Bacteria</taxon>
        <taxon>Pseudomonadati</taxon>
        <taxon>Pseudomonadota</taxon>
        <taxon>Gammaproteobacteria</taxon>
        <taxon>Enterobacterales</taxon>
        <taxon>Enterobacteriaceae</taxon>
        <taxon>Salmonella</taxon>
    </lineage>
</organism>
<dbReference type="EMBL" id="DAAXFJ010000015">
    <property type="protein sequence ID" value="HAG0772224.1"/>
    <property type="molecule type" value="Genomic_DNA"/>
</dbReference>
<evidence type="ECO:0000313" key="13">
    <source>
        <dbReference type="EMBL" id="HAG0296167.1"/>
    </source>
</evidence>
<evidence type="ECO:0000313" key="2">
    <source>
        <dbReference type="EMBL" id="HAF8196626.1"/>
    </source>
</evidence>
<dbReference type="EMBL" id="DAAYNY010000013">
    <property type="protein sequence ID" value="HAG5027957.1"/>
    <property type="molecule type" value="Genomic_DNA"/>
</dbReference>
<dbReference type="EMBL" id="DAAXBP010000015">
    <property type="protein sequence ID" value="HAG0296167.1"/>
    <property type="molecule type" value="Genomic_DNA"/>
</dbReference>
<dbReference type="EMBL" id="DAAWNT010000016">
    <property type="protein sequence ID" value="HAF8651234.1"/>
    <property type="molecule type" value="Genomic_DNA"/>
</dbReference>
<sequence>MKVDLRKLSIGWIDTIETRNDSLIMSVVSFADELKIKCDGVIFLSVHYRGDDEPGTEFGTVVEVRHEYRSVRSEDIPLHNYYYQSNIPLNIVRLEGDFIVNLVCKSISTIGQENE</sequence>
<evidence type="ECO:0000313" key="4">
    <source>
        <dbReference type="EMBL" id="HAF8651234.1"/>
    </source>
</evidence>
<evidence type="ECO:0000313" key="21">
    <source>
        <dbReference type="EMBL" id="HAG2706083.1"/>
    </source>
</evidence>
<evidence type="ECO:0000313" key="1">
    <source>
        <dbReference type="EMBL" id="HAF0156648.1"/>
    </source>
</evidence>
<evidence type="ECO:0000313" key="5">
    <source>
        <dbReference type="EMBL" id="HAF8837463.1"/>
    </source>
</evidence>
<dbReference type="EMBL" id="DAAWPG010000015">
    <property type="protein sequence ID" value="HAF8837463.1"/>
    <property type="molecule type" value="Genomic_DNA"/>
</dbReference>
<evidence type="ECO:0000313" key="12">
    <source>
        <dbReference type="EMBL" id="HAG0258405.1"/>
    </source>
</evidence>
<dbReference type="EMBL" id="DAAXVE010000014">
    <property type="protein sequence ID" value="HAG2706083.1"/>
    <property type="molecule type" value="Genomic_DNA"/>
</dbReference>
<dbReference type="EMBL" id="DAAYKS010000014">
    <property type="protein sequence ID" value="HAG4621439.1"/>
    <property type="molecule type" value="Genomic_DNA"/>
</dbReference>
<dbReference type="EMBL" id="DAAXCH010000014">
    <property type="protein sequence ID" value="HAG0376532.1"/>
    <property type="molecule type" value="Genomic_DNA"/>
</dbReference>
<dbReference type="EMBL" id="DAAXXE010000015">
    <property type="protein sequence ID" value="HAG2952985.1"/>
    <property type="molecule type" value="Genomic_DNA"/>
</dbReference>
<proteinExistence type="predicted"/>
<dbReference type="EMBL" id="DAAYNV010000014">
    <property type="protein sequence ID" value="HAG5000111.1"/>
    <property type="molecule type" value="Genomic_DNA"/>
</dbReference>
<dbReference type="EMBL" id="DAAYPG010000015">
    <property type="protein sequence ID" value="HAG5172723.1"/>
    <property type="molecule type" value="Genomic_DNA"/>
</dbReference>
<dbReference type="EMBL" id="DAAXVU010000013">
    <property type="protein sequence ID" value="HAG2781980.1"/>
    <property type="molecule type" value="Genomic_DNA"/>
</dbReference>
<dbReference type="EMBL" id="DAAXTN010000014">
    <property type="protein sequence ID" value="HAG2502972.1"/>
    <property type="molecule type" value="Genomic_DNA"/>
</dbReference>
<dbReference type="EMBL" id="DAAWPL010000015">
    <property type="protein sequence ID" value="HAF8861241.1"/>
    <property type="molecule type" value="Genomic_DNA"/>
</dbReference>
<dbReference type="EMBL" id="DAAYKO010000015">
    <property type="protein sequence ID" value="HAG4598902.1"/>
    <property type="molecule type" value="Genomic_DNA"/>
</dbReference>
<dbReference type="EMBL" id="DAAYOK010000015">
    <property type="protein sequence ID" value="HAG5069229.1"/>
    <property type="molecule type" value="Genomic_DNA"/>
</dbReference>
<dbReference type="EMBL" id="DAAXFA010000015">
    <property type="protein sequence ID" value="HAG0728846.1"/>
    <property type="molecule type" value="Genomic_DNA"/>
</dbReference>
<gene>
    <name evidence="1" type="ORF">G5S45_19835</name>
    <name evidence="5" type="ORF">G5U44_003793</name>
    <name evidence="6" type="ORF">G5U46_003873</name>
    <name evidence="7" type="ORF">G5U87_003905</name>
    <name evidence="4" type="ORF">G5V38_003966</name>
    <name evidence="24" type="ORF">G8147_003858</name>
    <name evidence="26" type="ORF">G8163_003750</name>
    <name evidence="25" type="ORF">G8165_003918</name>
    <name evidence="3" type="ORF">G8587_003857</name>
    <name evidence="28" type="ORF">G8591_003796</name>
    <name evidence="27" type="ORF">G8608_003858</name>
    <name evidence="32" type="ORF">G8614_003864</name>
    <name evidence="2" type="ORF">G8640_003855</name>
    <name evidence="31" type="ORF">G8641_003714</name>
    <name evidence="29" type="ORF">G8656_003796</name>
    <name evidence="30" type="ORF">G8736_003937</name>
    <name evidence="8" type="ORF">G8P38_003918</name>
    <name evidence="10" type="ORF">G8P56_003733</name>
    <name evidence="14" type="ORF">G8P80_003909</name>
    <name evidence="9" type="ORF">G8Q18_003907</name>
    <name evidence="16" type="ORF">G8R24_003881</name>
    <name evidence="13" type="ORF">G8R94_003888</name>
    <name evidence="12" type="ORF">G8S38_003690</name>
    <name evidence="15" type="ORF">G8S67_003938</name>
    <name evidence="17" type="ORF">G8T01_003873</name>
    <name evidence="11" type="ORF">G8T51_003866</name>
    <name evidence="22" type="ORF">G8X86_003737</name>
    <name evidence="18" type="ORF">G8Y36_004024</name>
    <name evidence="19" type="ORF">G8Y67_003970</name>
    <name evidence="20" type="ORF">G8Y74_003875</name>
    <name evidence="21" type="ORF">G8Z57_003941</name>
    <name evidence="23" type="ORF">G8Z81_003911</name>
</gene>
<dbReference type="EMBL" id="DAAXAD010000013">
    <property type="protein sequence ID" value="HAG0116880.1"/>
    <property type="molecule type" value="Genomic_DNA"/>
</dbReference>
<name>A0A756VLZ1_SALER</name>